<evidence type="ECO:0000256" key="5">
    <source>
        <dbReference type="SAM" id="Phobius"/>
    </source>
</evidence>
<keyword evidence="2" id="KW-0328">Glycosyltransferase</keyword>
<evidence type="ECO:0000259" key="6">
    <source>
        <dbReference type="Pfam" id="PF04577"/>
    </source>
</evidence>
<keyword evidence="8" id="KW-1185">Reference proteome</keyword>
<feature type="transmembrane region" description="Helical" evidence="5">
    <location>
        <begin position="21"/>
        <end position="42"/>
    </location>
</feature>
<protein>
    <recommendedName>
        <fullName evidence="6">Glycosyltransferase 61 catalytic domain-containing protein</fullName>
    </recommendedName>
</protein>
<evidence type="ECO:0000313" key="7">
    <source>
        <dbReference type="EMBL" id="KAH8491853.1"/>
    </source>
</evidence>
<evidence type="ECO:0000313" key="8">
    <source>
        <dbReference type="Proteomes" id="UP000807159"/>
    </source>
</evidence>
<keyword evidence="4" id="KW-0325">Glycoprotein</keyword>
<evidence type="ECO:0000256" key="2">
    <source>
        <dbReference type="ARBA" id="ARBA00022676"/>
    </source>
</evidence>
<accession>A0A8T2XHJ9</accession>
<sequence length="575" mass="64534">MMYDTVLARSFSKHEQKRLGYWALIACLFIVLSFFTIFKPYLGPLQVLNLRLSMGEDEKLHLYNDTTSSRLIIAKEETIDSTLIVNDKRSSQEEAEIMSGALIVNDTDRTHEEAESSVAESIMNISSIVNGTSNSQEVFRESVTQNVTIIDTISSSPQKVKEITSKDDSMVNNTNISLPKATDADAVTKNSKMEPLCTIMGRSDFCEIKGDIRIDGSSYTVFIVSSETDILAAENTSWRIRPYARKGDQTAMGAVREWTLKLVAGGSDIPQCTQNHSVPGILFSAGGYAGNHFHAFTDIIVPLFSTARPYNGEVQFLITNGWSAWIAKFKTILKALSRYDLINIDNRKDIHCFGSMTVGLKRPSYKELSIDPSKSPYSIKDFRQFLRSSYSLKKTRAIKIRNGTKKRPRLLIISRKRSRAFTNVGEIVNMAERLGFRVVVAEPGMDVSGFSQIINSCDVVMGVHGAGLTNIVFLPEKAVLIQVIPFGGAEWLSRTFFEEPAKDMNIRYLDYKIRVEESTLIQQYPADHAVLRDPSVIGKQGWLAFQSIYLQKQNVTIDVNRFRPTLVKALELLHQ</sequence>
<comment type="subcellular location">
    <subcellularLocation>
        <location evidence="1">Golgi apparatus membrane</location>
        <topology evidence="1">Single-pass type II membrane protein</topology>
    </subcellularLocation>
</comment>
<evidence type="ECO:0000256" key="1">
    <source>
        <dbReference type="ARBA" id="ARBA00004323"/>
    </source>
</evidence>
<dbReference type="EMBL" id="JACEGQ020000012">
    <property type="protein sequence ID" value="KAH8491853.1"/>
    <property type="molecule type" value="Genomic_DNA"/>
</dbReference>
<proteinExistence type="predicted"/>
<dbReference type="Proteomes" id="UP000807159">
    <property type="component" value="Chromosome 12"/>
</dbReference>
<keyword evidence="5" id="KW-0472">Membrane</keyword>
<dbReference type="GO" id="GO:0000139">
    <property type="term" value="C:Golgi membrane"/>
    <property type="evidence" value="ECO:0007669"/>
    <property type="project" value="UniProtKB-SubCell"/>
</dbReference>
<evidence type="ECO:0000256" key="4">
    <source>
        <dbReference type="ARBA" id="ARBA00023180"/>
    </source>
</evidence>
<organism evidence="7 8">
    <name type="scientific">Populus deltoides</name>
    <name type="common">Eastern poplar</name>
    <name type="synonym">Eastern cottonwood</name>
    <dbReference type="NCBI Taxonomy" id="3696"/>
    <lineage>
        <taxon>Eukaryota</taxon>
        <taxon>Viridiplantae</taxon>
        <taxon>Streptophyta</taxon>
        <taxon>Embryophyta</taxon>
        <taxon>Tracheophyta</taxon>
        <taxon>Spermatophyta</taxon>
        <taxon>Magnoliopsida</taxon>
        <taxon>eudicotyledons</taxon>
        <taxon>Gunneridae</taxon>
        <taxon>Pentapetalae</taxon>
        <taxon>rosids</taxon>
        <taxon>fabids</taxon>
        <taxon>Malpighiales</taxon>
        <taxon>Salicaceae</taxon>
        <taxon>Saliceae</taxon>
        <taxon>Populus</taxon>
    </lineage>
</organism>
<comment type="caution">
    <text evidence="7">The sequence shown here is derived from an EMBL/GenBank/DDBJ whole genome shotgun (WGS) entry which is preliminary data.</text>
</comment>
<dbReference type="InterPro" id="IPR049625">
    <property type="entry name" value="Glyco_transf_61_cat"/>
</dbReference>
<dbReference type="GO" id="GO:0016763">
    <property type="term" value="F:pentosyltransferase activity"/>
    <property type="evidence" value="ECO:0007669"/>
    <property type="project" value="UniProtKB-ARBA"/>
</dbReference>
<name>A0A8T2XHJ9_POPDE</name>
<reference evidence="7" key="1">
    <citation type="journal article" date="2021" name="J. Hered.">
        <title>Genome Assembly of Salicaceae Populus deltoides (Eastern Cottonwood) I-69 Based on Nanopore Sequencing and Hi-C Technologies.</title>
        <authorList>
            <person name="Bai S."/>
            <person name="Wu H."/>
            <person name="Zhang J."/>
            <person name="Pan Z."/>
            <person name="Zhao W."/>
            <person name="Li Z."/>
            <person name="Tong C."/>
        </authorList>
    </citation>
    <scope>NUCLEOTIDE SEQUENCE</scope>
    <source>
        <tissue evidence="7">Leaf</tissue>
    </source>
</reference>
<dbReference type="PANTHER" id="PTHR20961:SF5">
    <property type="entry name" value="GLYCOSYLTRANSFERASE-RELATED"/>
    <property type="match status" value="1"/>
</dbReference>
<keyword evidence="3" id="KW-0808">Transferase</keyword>
<gene>
    <name evidence="7" type="ORF">H0E87_021445</name>
</gene>
<dbReference type="Pfam" id="PF04577">
    <property type="entry name" value="Glyco_transf_61"/>
    <property type="match status" value="1"/>
</dbReference>
<dbReference type="InterPro" id="IPR007657">
    <property type="entry name" value="Glycosyltransferase_61"/>
</dbReference>
<keyword evidence="5" id="KW-1133">Transmembrane helix</keyword>
<evidence type="ECO:0000256" key="3">
    <source>
        <dbReference type="ARBA" id="ARBA00022679"/>
    </source>
</evidence>
<keyword evidence="5" id="KW-0812">Transmembrane</keyword>
<dbReference type="PANTHER" id="PTHR20961">
    <property type="entry name" value="GLYCOSYLTRANSFERASE"/>
    <property type="match status" value="1"/>
</dbReference>
<dbReference type="AlphaFoldDB" id="A0A8T2XHJ9"/>
<feature type="domain" description="Glycosyltransferase 61 catalytic" evidence="6">
    <location>
        <begin position="294"/>
        <end position="481"/>
    </location>
</feature>